<accession>A0A0M9VIT6</accession>
<organism evidence="2 3">
    <name type="scientific">Flavobacterium akiainvivens</name>
    <dbReference type="NCBI Taxonomy" id="1202724"/>
    <lineage>
        <taxon>Bacteria</taxon>
        <taxon>Pseudomonadati</taxon>
        <taxon>Bacteroidota</taxon>
        <taxon>Flavobacteriia</taxon>
        <taxon>Flavobacteriales</taxon>
        <taxon>Flavobacteriaceae</taxon>
        <taxon>Flavobacterium</taxon>
    </lineage>
</organism>
<reference evidence="2 3" key="1">
    <citation type="submission" date="2015-08" db="EMBL/GenBank/DDBJ databases">
        <title>Whole genome sequence of Flavobacterium akiainvivens IK-1T, from decaying Wikstroemia oahuensis, an endemic Hawaiian shrub.</title>
        <authorList>
            <person name="Wan X."/>
            <person name="Hou S."/>
            <person name="Saito J."/>
            <person name="Donachie S."/>
        </authorList>
    </citation>
    <scope>NUCLEOTIDE SEQUENCE [LARGE SCALE GENOMIC DNA]</scope>
    <source>
        <strain evidence="2 3">IK-1</strain>
    </source>
</reference>
<evidence type="ECO:0000313" key="2">
    <source>
        <dbReference type="EMBL" id="KOS07000.1"/>
    </source>
</evidence>
<dbReference type="AlphaFoldDB" id="A0A0M9VIT6"/>
<evidence type="ECO:0000256" key="1">
    <source>
        <dbReference type="SAM" id="SignalP"/>
    </source>
</evidence>
<dbReference type="RefSeq" id="WP_054408631.1">
    <property type="nucleotide sequence ID" value="NZ_FOYA01000009.1"/>
</dbReference>
<dbReference type="EMBL" id="LIYD01000005">
    <property type="protein sequence ID" value="KOS07000.1"/>
    <property type="molecule type" value="Genomic_DNA"/>
</dbReference>
<proteinExistence type="predicted"/>
<evidence type="ECO:0000313" key="3">
    <source>
        <dbReference type="Proteomes" id="UP000037755"/>
    </source>
</evidence>
<keyword evidence="3" id="KW-1185">Reference proteome</keyword>
<feature type="signal peptide" evidence="1">
    <location>
        <begin position="1"/>
        <end position="20"/>
    </location>
</feature>
<comment type="caution">
    <text evidence="2">The sequence shown here is derived from an EMBL/GenBank/DDBJ whole genome shotgun (WGS) entry which is preliminary data.</text>
</comment>
<dbReference type="Proteomes" id="UP000037755">
    <property type="component" value="Unassembled WGS sequence"/>
</dbReference>
<protein>
    <submittedName>
        <fullName evidence="2">Uncharacterized protein</fullName>
    </submittedName>
</protein>
<name>A0A0M9VIT6_9FLAO</name>
<keyword evidence="1" id="KW-0732">Signal</keyword>
<feature type="chain" id="PRO_5005839147" evidence="1">
    <location>
        <begin position="21"/>
        <end position="269"/>
    </location>
</feature>
<gene>
    <name evidence="2" type="ORF">AM493_13885</name>
</gene>
<sequence length="269" mass="31084">MKLLLSCLACLVCFSCPAQKKDSITYKEEYVETEGYFTRQFESIMYTALEDNTNTWYAWATFSKELDKIDSLRYIWQNWNSRGMYLKIAGNLKIGQYGDFGHLGGYNSEIYITKIIAADTTRTYKGFLRDKLLAQGYVVFGNDTITPVADFEPGKEYRFSAFDDDYNYKLRVKKVNPVDIEYTFEYYKRKKLKKTVSGVLTLNAGSAKWHQLEGMPYRYESLDKYDLNGNTLVKIEPGETDSTTGKRSIYIEEYLTGLRMEGALGLTED</sequence>
<dbReference type="PATRIC" id="fig|1202724.3.peg.2879"/>